<dbReference type="Proteomes" id="UP001519343">
    <property type="component" value="Unassembled WGS sequence"/>
</dbReference>
<reference evidence="2 3" key="1">
    <citation type="submission" date="2021-03" db="EMBL/GenBank/DDBJ databases">
        <title>Genomic Encyclopedia of Type Strains, Phase IV (KMG-IV): sequencing the most valuable type-strain genomes for metagenomic binning, comparative biology and taxonomic classification.</title>
        <authorList>
            <person name="Goeker M."/>
        </authorList>
    </citation>
    <scope>NUCLEOTIDE SEQUENCE [LARGE SCALE GENOMIC DNA]</scope>
    <source>
        <strain evidence="2 3">DSM 24738</strain>
    </source>
</reference>
<name>A0ABS4GIX7_9BACL</name>
<protein>
    <submittedName>
        <fullName evidence="2">CHASE3 domain sensor protein</fullName>
    </submittedName>
</protein>
<keyword evidence="3" id="KW-1185">Reference proteome</keyword>
<dbReference type="EMBL" id="JAGGKT010000001">
    <property type="protein sequence ID" value="MBP1930211.1"/>
    <property type="molecule type" value="Genomic_DNA"/>
</dbReference>
<evidence type="ECO:0000313" key="2">
    <source>
        <dbReference type="EMBL" id="MBP1930211.1"/>
    </source>
</evidence>
<evidence type="ECO:0000313" key="3">
    <source>
        <dbReference type="Proteomes" id="UP001519343"/>
    </source>
</evidence>
<feature type="domain" description="Chemotaxis methyl-accepting receptor HlyB-like 4HB MCP" evidence="1">
    <location>
        <begin position="2"/>
        <end position="82"/>
    </location>
</feature>
<dbReference type="InterPro" id="IPR024478">
    <property type="entry name" value="HlyB_4HB_MCP"/>
</dbReference>
<gene>
    <name evidence="2" type="ORF">J2Z37_000198</name>
</gene>
<proteinExistence type="predicted"/>
<comment type="caution">
    <text evidence="2">The sequence shown here is derived from an EMBL/GenBank/DDBJ whole genome shotgun (WGS) entry which is preliminary data.</text>
</comment>
<organism evidence="2 3">
    <name type="scientific">Ammoniphilus resinae</name>
    <dbReference type="NCBI Taxonomy" id="861532"/>
    <lineage>
        <taxon>Bacteria</taxon>
        <taxon>Bacillati</taxon>
        <taxon>Bacillota</taxon>
        <taxon>Bacilli</taxon>
        <taxon>Bacillales</taxon>
        <taxon>Paenibacillaceae</taxon>
        <taxon>Aneurinibacillus group</taxon>
        <taxon>Ammoniphilus</taxon>
    </lineage>
</organism>
<sequence>MNMTISRKLFGGFLAVLIILTATVAIGYSQITSINSTYTDLIEDKAQKLIQIKELQIAVKQEQVSMRGYLIIGDESALQNFTVAHNEY</sequence>
<accession>A0ABS4GIX7</accession>
<dbReference type="Pfam" id="PF12729">
    <property type="entry name" value="4HB_MCP_1"/>
    <property type="match status" value="1"/>
</dbReference>
<evidence type="ECO:0000259" key="1">
    <source>
        <dbReference type="Pfam" id="PF12729"/>
    </source>
</evidence>